<keyword evidence="4 7" id="KW-0812">Transmembrane</keyword>
<dbReference type="OrthoDB" id="9806499at2"/>
<dbReference type="RefSeq" id="WP_145262320.1">
    <property type="nucleotide sequence ID" value="NZ_CP036316.1"/>
</dbReference>
<feature type="transmembrane region" description="Helical" evidence="7">
    <location>
        <begin position="230"/>
        <end position="249"/>
    </location>
</feature>
<gene>
    <name evidence="8" type="ORF">V22_20750</name>
</gene>
<feature type="transmembrane region" description="Helical" evidence="7">
    <location>
        <begin position="45"/>
        <end position="68"/>
    </location>
</feature>
<evidence type="ECO:0000256" key="7">
    <source>
        <dbReference type="SAM" id="Phobius"/>
    </source>
</evidence>
<organism evidence="8 9">
    <name type="scientific">Calycomorphotria hydatis</name>
    <dbReference type="NCBI Taxonomy" id="2528027"/>
    <lineage>
        <taxon>Bacteria</taxon>
        <taxon>Pseudomonadati</taxon>
        <taxon>Planctomycetota</taxon>
        <taxon>Planctomycetia</taxon>
        <taxon>Planctomycetales</taxon>
        <taxon>Planctomycetaceae</taxon>
        <taxon>Calycomorphotria</taxon>
    </lineage>
</organism>
<evidence type="ECO:0000256" key="3">
    <source>
        <dbReference type="ARBA" id="ARBA00022475"/>
    </source>
</evidence>
<feature type="transmembrane region" description="Helical" evidence="7">
    <location>
        <begin position="167"/>
        <end position="188"/>
    </location>
</feature>
<feature type="transmembrane region" description="Helical" evidence="7">
    <location>
        <begin position="123"/>
        <end position="147"/>
    </location>
</feature>
<feature type="transmembrane region" description="Helical" evidence="7">
    <location>
        <begin position="310"/>
        <end position="331"/>
    </location>
</feature>
<feature type="transmembrane region" description="Helical" evidence="7">
    <location>
        <begin position="351"/>
        <end position="369"/>
    </location>
</feature>
<keyword evidence="6 7" id="KW-0472">Membrane</keyword>
<evidence type="ECO:0000256" key="1">
    <source>
        <dbReference type="ARBA" id="ARBA00004651"/>
    </source>
</evidence>
<sequence length="471" mass="53367">MAAISPTLDTTVELPGQRTPLVIGNNNYGTVTDKVAGIAETKPPIGWYIGFSVAVVWLSILGACVGYLITTGVGVWGNMNPVFWGWPIVNFVFWVGIGHAGTLISAILFLFRQNWRTSINRFAEAMTIFAVVCAGLFPGIHVGRIWLAYWLSPYPNQMAMWPQFRSPLMWDVFAVSTYATVSLLFWYMGMIPDLATLRDRSKNKIGQFLYGLFSLGWTGSSRHWHRYETAYGLLAALAAPLVLSVHTVVSFDFATSQVPGWHTTIFPPYFVAGAVFSGFGMVLTLIIPARAWFGLQDLVTMRHLENMCKVIIATGSMVGYAYMMEFFIAWYGGVIYEQDAFLNRAFGPYWWAYWIMITCNVISPQLFWIKKVRSTPWMMWVISIFVNIGMWFERFVITVTSLSRDYLPASWGYFSPTWIDILMLIGSFGLFFTLFLLFCRFLPIVAMAEVKAFMPAPSDEDKKPAPAEYRE</sequence>
<dbReference type="PANTHER" id="PTHR43044:SF2">
    <property type="entry name" value="POLYSULPHIDE REDUCTASE NRFD"/>
    <property type="match status" value="1"/>
</dbReference>
<comment type="subcellular location">
    <subcellularLocation>
        <location evidence="1">Cell membrane</location>
        <topology evidence="1">Multi-pass membrane protein</topology>
    </subcellularLocation>
</comment>
<dbReference type="AlphaFoldDB" id="A0A517T8X4"/>
<evidence type="ECO:0000256" key="4">
    <source>
        <dbReference type="ARBA" id="ARBA00022692"/>
    </source>
</evidence>
<dbReference type="Pfam" id="PF03916">
    <property type="entry name" value="NrfD"/>
    <property type="match status" value="1"/>
</dbReference>
<dbReference type="InterPro" id="IPR005614">
    <property type="entry name" value="NrfD-like"/>
</dbReference>
<dbReference type="EMBL" id="CP036316">
    <property type="protein sequence ID" value="QDT64832.1"/>
    <property type="molecule type" value="Genomic_DNA"/>
</dbReference>
<evidence type="ECO:0000256" key="6">
    <source>
        <dbReference type="ARBA" id="ARBA00023136"/>
    </source>
</evidence>
<feature type="transmembrane region" description="Helical" evidence="7">
    <location>
        <begin position="417"/>
        <end position="438"/>
    </location>
</feature>
<evidence type="ECO:0000256" key="5">
    <source>
        <dbReference type="ARBA" id="ARBA00022989"/>
    </source>
</evidence>
<keyword evidence="9" id="KW-1185">Reference proteome</keyword>
<name>A0A517T8X4_9PLAN</name>
<evidence type="ECO:0000256" key="2">
    <source>
        <dbReference type="ARBA" id="ARBA00008929"/>
    </source>
</evidence>
<feature type="transmembrane region" description="Helical" evidence="7">
    <location>
        <begin position="88"/>
        <end position="111"/>
    </location>
</feature>
<evidence type="ECO:0000313" key="8">
    <source>
        <dbReference type="EMBL" id="QDT64832.1"/>
    </source>
</evidence>
<keyword evidence="5 7" id="KW-1133">Transmembrane helix</keyword>
<protein>
    <submittedName>
        <fullName evidence="8">Polysulfide reductase, NrfD</fullName>
    </submittedName>
</protein>
<reference evidence="8 9" key="1">
    <citation type="submission" date="2019-02" db="EMBL/GenBank/DDBJ databases">
        <title>Deep-cultivation of Planctomycetes and their phenomic and genomic characterization uncovers novel biology.</title>
        <authorList>
            <person name="Wiegand S."/>
            <person name="Jogler M."/>
            <person name="Boedeker C."/>
            <person name="Pinto D."/>
            <person name="Vollmers J."/>
            <person name="Rivas-Marin E."/>
            <person name="Kohn T."/>
            <person name="Peeters S.H."/>
            <person name="Heuer A."/>
            <person name="Rast P."/>
            <person name="Oberbeckmann S."/>
            <person name="Bunk B."/>
            <person name="Jeske O."/>
            <person name="Meyerdierks A."/>
            <person name="Storesund J.E."/>
            <person name="Kallscheuer N."/>
            <person name="Luecker S."/>
            <person name="Lage O.M."/>
            <person name="Pohl T."/>
            <person name="Merkel B.J."/>
            <person name="Hornburger P."/>
            <person name="Mueller R.-W."/>
            <person name="Bruemmer F."/>
            <person name="Labrenz M."/>
            <person name="Spormann A.M."/>
            <person name="Op den Camp H."/>
            <person name="Overmann J."/>
            <person name="Amann R."/>
            <person name="Jetten M.S.M."/>
            <person name="Mascher T."/>
            <person name="Medema M.H."/>
            <person name="Devos D.P."/>
            <person name="Kaster A.-K."/>
            <person name="Ovreas L."/>
            <person name="Rohde M."/>
            <person name="Galperin M.Y."/>
            <person name="Jogler C."/>
        </authorList>
    </citation>
    <scope>NUCLEOTIDE SEQUENCE [LARGE SCALE GENOMIC DNA]</scope>
    <source>
        <strain evidence="8 9">V22</strain>
    </source>
</reference>
<feature type="transmembrane region" description="Helical" evidence="7">
    <location>
        <begin position="376"/>
        <end position="397"/>
    </location>
</feature>
<dbReference type="GO" id="GO:0005886">
    <property type="term" value="C:plasma membrane"/>
    <property type="evidence" value="ECO:0007669"/>
    <property type="project" value="UniProtKB-SubCell"/>
</dbReference>
<keyword evidence="3" id="KW-1003">Cell membrane</keyword>
<dbReference type="Proteomes" id="UP000319976">
    <property type="component" value="Chromosome"/>
</dbReference>
<feature type="transmembrane region" description="Helical" evidence="7">
    <location>
        <begin position="269"/>
        <end position="289"/>
    </location>
</feature>
<evidence type="ECO:0000313" key="9">
    <source>
        <dbReference type="Proteomes" id="UP000319976"/>
    </source>
</evidence>
<dbReference type="PANTHER" id="PTHR43044">
    <property type="match status" value="1"/>
</dbReference>
<comment type="similarity">
    <text evidence="2">Belongs to the NrfD family.</text>
</comment>
<proteinExistence type="inferred from homology"/>
<accession>A0A517T8X4</accession>
<dbReference type="KEGG" id="chya:V22_20750"/>